<protein>
    <submittedName>
        <fullName evidence="2">Uncharacterized protein</fullName>
    </submittedName>
</protein>
<reference evidence="2" key="1">
    <citation type="submission" date="2022-11" db="UniProtKB">
        <authorList>
            <consortium name="EnsemblMetazoa"/>
        </authorList>
    </citation>
    <scope>IDENTIFICATION</scope>
</reference>
<dbReference type="Proteomes" id="UP000887568">
    <property type="component" value="Unplaced"/>
</dbReference>
<feature type="chain" id="PRO_5037317764" evidence="1">
    <location>
        <begin position="30"/>
        <end position="126"/>
    </location>
</feature>
<name>A0A914BST1_PATMI</name>
<dbReference type="AlphaFoldDB" id="A0A914BST1"/>
<accession>A0A914BST1</accession>
<proteinExistence type="predicted"/>
<dbReference type="RefSeq" id="XP_038079030.1">
    <property type="nucleotide sequence ID" value="XM_038223102.1"/>
</dbReference>
<evidence type="ECO:0000313" key="2">
    <source>
        <dbReference type="EnsemblMetazoa" id="XP_038079030.1"/>
    </source>
</evidence>
<dbReference type="GeneID" id="119746265"/>
<evidence type="ECO:0000256" key="1">
    <source>
        <dbReference type="SAM" id="SignalP"/>
    </source>
</evidence>
<keyword evidence="1" id="KW-0732">Signal</keyword>
<sequence length="126" mass="14901">MERRLFLGWPAILVLLVPLLFELPRQSSGAPFNYAAHCRDMDSGTNSLFIYTVREYQDRVADTYSRHYGTELTPPHGVNRLVRMFYRLREVRDEAQDIDQLVSEVEDTFLLRLERLERDCKRQIHG</sequence>
<keyword evidence="3" id="KW-1185">Reference proteome</keyword>
<evidence type="ECO:0000313" key="3">
    <source>
        <dbReference type="Proteomes" id="UP000887568"/>
    </source>
</evidence>
<feature type="signal peptide" evidence="1">
    <location>
        <begin position="1"/>
        <end position="29"/>
    </location>
</feature>
<organism evidence="2 3">
    <name type="scientific">Patiria miniata</name>
    <name type="common">Bat star</name>
    <name type="synonym">Asterina miniata</name>
    <dbReference type="NCBI Taxonomy" id="46514"/>
    <lineage>
        <taxon>Eukaryota</taxon>
        <taxon>Metazoa</taxon>
        <taxon>Echinodermata</taxon>
        <taxon>Eleutherozoa</taxon>
        <taxon>Asterozoa</taxon>
        <taxon>Asteroidea</taxon>
        <taxon>Valvatacea</taxon>
        <taxon>Valvatida</taxon>
        <taxon>Asterinidae</taxon>
        <taxon>Patiria</taxon>
    </lineage>
</organism>
<dbReference type="EnsemblMetazoa" id="XM_038223102.1">
    <property type="protein sequence ID" value="XP_038079030.1"/>
    <property type="gene ID" value="LOC119746265"/>
</dbReference>